<dbReference type="PANTHER" id="PTHR43304">
    <property type="entry name" value="PHYTOCHROME-LIKE PROTEIN CPH1"/>
    <property type="match status" value="1"/>
</dbReference>
<dbReference type="EMBL" id="JBHTAS010000001">
    <property type="protein sequence ID" value="MFC7141751.1"/>
    <property type="molecule type" value="Genomic_DNA"/>
</dbReference>
<dbReference type="SUPFAM" id="SSF55874">
    <property type="entry name" value="ATPase domain of HSP90 chaperone/DNA topoisomerase II/histidine kinase"/>
    <property type="match status" value="1"/>
</dbReference>
<evidence type="ECO:0000256" key="3">
    <source>
        <dbReference type="ARBA" id="ARBA00022553"/>
    </source>
</evidence>
<dbReference type="SMART" id="SM00387">
    <property type="entry name" value="HATPase_c"/>
    <property type="match status" value="1"/>
</dbReference>
<dbReference type="InterPro" id="IPR003018">
    <property type="entry name" value="GAF"/>
</dbReference>
<feature type="domain" description="Histidine kinase" evidence="6">
    <location>
        <begin position="411"/>
        <end position="624"/>
    </location>
</feature>
<dbReference type="PRINTS" id="PR00344">
    <property type="entry name" value="BCTRLSENSOR"/>
</dbReference>
<keyword evidence="5" id="KW-0418">Kinase</keyword>
<dbReference type="CDD" id="cd00082">
    <property type="entry name" value="HisKA"/>
    <property type="match status" value="1"/>
</dbReference>
<evidence type="ECO:0000256" key="5">
    <source>
        <dbReference type="ARBA" id="ARBA00022777"/>
    </source>
</evidence>
<dbReference type="InterPro" id="IPR036390">
    <property type="entry name" value="WH_DNA-bd_sf"/>
</dbReference>
<dbReference type="InterPro" id="IPR035965">
    <property type="entry name" value="PAS-like_dom_sf"/>
</dbReference>
<dbReference type="InterPro" id="IPR036890">
    <property type="entry name" value="HATPase_C_sf"/>
</dbReference>
<dbReference type="InterPro" id="IPR029016">
    <property type="entry name" value="GAF-like_dom_sf"/>
</dbReference>
<comment type="catalytic activity">
    <reaction evidence="1">
        <text>ATP + protein L-histidine = ADP + protein N-phospho-L-histidine.</text>
        <dbReference type="EC" id="2.7.13.3"/>
    </reaction>
</comment>
<dbReference type="InterPro" id="IPR000014">
    <property type="entry name" value="PAS"/>
</dbReference>
<evidence type="ECO:0000259" key="6">
    <source>
        <dbReference type="PROSITE" id="PS50109"/>
    </source>
</evidence>
<dbReference type="FunFam" id="3.30.565.10:FF:000006">
    <property type="entry name" value="Sensor histidine kinase WalK"/>
    <property type="match status" value="1"/>
</dbReference>
<comment type="caution">
    <text evidence="7">The sequence shown here is derived from an EMBL/GenBank/DDBJ whole genome shotgun (WGS) entry which is preliminary data.</text>
</comment>
<dbReference type="GO" id="GO:0005524">
    <property type="term" value="F:ATP binding"/>
    <property type="evidence" value="ECO:0007669"/>
    <property type="project" value="UniProtKB-KW"/>
</dbReference>
<dbReference type="InterPro" id="IPR005467">
    <property type="entry name" value="His_kinase_dom"/>
</dbReference>
<dbReference type="PROSITE" id="PS50109">
    <property type="entry name" value="HIS_KIN"/>
    <property type="match status" value="1"/>
</dbReference>
<protein>
    <recommendedName>
        <fullName evidence="2">histidine kinase</fullName>
        <ecNumber evidence="2">2.7.13.3</ecNumber>
    </recommendedName>
</protein>
<dbReference type="Pfam" id="PF00512">
    <property type="entry name" value="HisKA"/>
    <property type="match status" value="1"/>
</dbReference>
<keyword evidence="3" id="KW-0597">Phosphoprotein</keyword>
<dbReference type="Gene3D" id="3.30.450.40">
    <property type="match status" value="1"/>
</dbReference>
<dbReference type="InterPro" id="IPR003594">
    <property type="entry name" value="HATPase_dom"/>
</dbReference>
<evidence type="ECO:0000256" key="2">
    <source>
        <dbReference type="ARBA" id="ARBA00012438"/>
    </source>
</evidence>
<dbReference type="SUPFAM" id="SSF47384">
    <property type="entry name" value="Homodimeric domain of signal transducing histidine kinase"/>
    <property type="match status" value="1"/>
</dbReference>
<keyword evidence="7" id="KW-0547">Nucleotide-binding</keyword>
<organism evidence="7 8">
    <name type="scientific">Halosimplex aquaticum</name>
    <dbReference type="NCBI Taxonomy" id="3026162"/>
    <lineage>
        <taxon>Archaea</taxon>
        <taxon>Methanobacteriati</taxon>
        <taxon>Methanobacteriota</taxon>
        <taxon>Stenosarchaea group</taxon>
        <taxon>Halobacteria</taxon>
        <taxon>Halobacteriales</taxon>
        <taxon>Haloarculaceae</taxon>
        <taxon>Halosimplex</taxon>
    </lineage>
</organism>
<dbReference type="SUPFAM" id="SSF46785">
    <property type="entry name" value="Winged helix' DNA-binding domain"/>
    <property type="match status" value="1"/>
</dbReference>
<dbReference type="SMART" id="SM00065">
    <property type="entry name" value="GAF"/>
    <property type="match status" value="1"/>
</dbReference>
<dbReference type="SUPFAM" id="SSF55781">
    <property type="entry name" value="GAF domain-like"/>
    <property type="match status" value="1"/>
</dbReference>
<proteinExistence type="predicted"/>
<evidence type="ECO:0000313" key="7">
    <source>
        <dbReference type="EMBL" id="MFC7141751.1"/>
    </source>
</evidence>
<keyword evidence="4" id="KW-0808">Transferase</keyword>
<reference evidence="7 8" key="1">
    <citation type="journal article" date="2019" name="Int. J. Syst. Evol. Microbiol.">
        <title>The Global Catalogue of Microorganisms (GCM) 10K type strain sequencing project: providing services to taxonomists for standard genome sequencing and annotation.</title>
        <authorList>
            <consortium name="The Broad Institute Genomics Platform"/>
            <consortium name="The Broad Institute Genome Sequencing Center for Infectious Disease"/>
            <person name="Wu L."/>
            <person name="Ma J."/>
        </authorList>
    </citation>
    <scope>NUCLEOTIDE SEQUENCE [LARGE SCALE GENOMIC DNA]</scope>
    <source>
        <strain evidence="7 8">XZYJT29</strain>
    </source>
</reference>
<evidence type="ECO:0000256" key="1">
    <source>
        <dbReference type="ARBA" id="ARBA00000085"/>
    </source>
</evidence>
<dbReference type="Pfam" id="PF13188">
    <property type="entry name" value="PAS_8"/>
    <property type="match status" value="1"/>
</dbReference>
<dbReference type="SMART" id="SM00388">
    <property type="entry name" value="HisKA"/>
    <property type="match status" value="1"/>
</dbReference>
<dbReference type="GO" id="GO:0004673">
    <property type="term" value="F:protein histidine kinase activity"/>
    <property type="evidence" value="ECO:0007669"/>
    <property type="project" value="UniProtKB-EC"/>
</dbReference>
<accession>A0ABD5Y4D3</accession>
<keyword evidence="7" id="KW-0067">ATP-binding</keyword>
<dbReference type="Pfam" id="PF02518">
    <property type="entry name" value="HATPase_c"/>
    <property type="match status" value="1"/>
</dbReference>
<evidence type="ECO:0000313" key="8">
    <source>
        <dbReference type="Proteomes" id="UP001596432"/>
    </source>
</evidence>
<dbReference type="PANTHER" id="PTHR43304:SF1">
    <property type="entry name" value="PAC DOMAIN-CONTAINING PROTEIN"/>
    <property type="match status" value="1"/>
</dbReference>
<dbReference type="Pfam" id="PF13185">
    <property type="entry name" value="GAF_2"/>
    <property type="match status" value="1"/>
</dbReference>
<dbReference type="InterPro" id="IPR036097">
    <property type="entry name" value="HisK_dim/P_sf"/>
</dbReference>
<dbReference type="RefSeq" id="WP_274322829.1">
    <property type="nucleotide sequence ID" value="NZ_CP118158.1"/>
</dbReference>
<dbReference type="Gene3D" id="3.30.565.10">
    <property type="entry name" value="Histidine kinase-like ATPase, C-terminal domain"/>
    <property type="match status" value="1"/>
</dbReference>
<keyword evidence="8" id="KW-1185">Reference proteome</keyword>
<dbReference type="InterPro" id="IPR003661">
    <property type="entry name" value="HisK_dim/P_dom"/>
</dbReference>
<dbReference type="SUPFAM" id="SSF55785">
    <property type="entry name" value="PYP-like sensor domain (PAS domain)"/>
    <property type="match status" value="1"/>
</dbReference>
<dbReference type="InterPro" id="IPR004358">
    <property type="entry name" value="Sig_transdc_His_kin-like_C"/>
</dbReference>
<dbReference type="GeneID" id="78822074"/>
<dbReference type="Proteomes" id="UP001596432">
    <property type="component" value="Unassembled WGS sequence"/>
</dbReference>
<dbReference type="InterPro" id="IPR052162">
    <property type="entry name" value="Sensor_kinase/Photoreceptor"/>
</dbReference>
<gene>
    <name evidence="7" type="ORF">ACFQMA_18180</name>
</gene>
<sequence length="627" mass="69919">MPGPTDRSPAAVVRDFFDGPEYEPLTAREIAAETEYSAAAVRDELDVLVDRDLLRTKELTGGRRVWWPAIDQRTERAELVDAMADASEDPDAQITRQQLIERHRHLAQFVTEINITADLDEILRQITEVARELVGAHQSVTSRTLNQNWEQAINAVSLSEKYAEYSDYDTEPDGSGIYSVVCERNEPMRVTQDELESHPAWQAFGDEADEHPPMDGWLAVPIVGPEGENTGLIQLSDRYDGEFTEADEAILVQLANVASAAIENARLYDELRESEERYRTLFDSMTEGYCVVEPAEPDDADRTDYRFLEANPAFEAHTGLRDVAGCTVREADVADPGAWFDVLDSVADSTDGGPFQRELEMRGRVLQCQAFPIGGASGGQVGMTARDVTERVERERRLEESNERLEQFAYAASHDLQEPLRMVSSYLQLLENRYADDLDDEAREFLAFAVDGADRMREMIDGLLEYSRVETEGDPLEPVDLNAVFSDVRDDLQVAIEESGADVAAEDLPRVRGDGDQLRQVFQNLVDNAIEYSGDEPPTVRVGAERAGDRWVVSVRDEGIGIDPEYADAIFQVFERLHTSDEYSGTGIGLALCERIVERHGGELWVDAEPGEGSTFSFTLPTVDSGE</sequence>
<evidence type="ECO:0000256" key="4">
    <source>
        <dbReference type="ARBA" id="ARBA00022679"/>
    </source>
</evidence>
<dbReference type="Gene3D" id="3.30.450.20">
    <property type="entry name" value="PAS domain"/>
    <property type="match status" value="1"/>
</dbReference>
<dbReference type="EC" id="2.7.13.3" evidence="2"/>
<dbReference type="Gene3D" id="1.10.287.130">
    <property type="match status" value="1"/>
</dbReference>
<name>A0ABD5Y4D3_9EURY</name>
<dbReference type="AlphaFoldDB" id="A0ABD5Y4D3"/>